<keyword evidence="13" id="KW-0325">Glycoprotein</keyword>
<evidence type="ECO:0000256" key="8">
    <source>
        <dbReference type="ARBA" id="ARBA00022741"/>
    </source>
</evidence>
<evidence type="ECO:0000256" key="6">
    <source>
        <dbReference type="ARBA" id="ARBA00022692"/>
    </source>
</evidence>
<dbReference type="InterPro" id="IPR001245">
    <property type="entry name" value="Ser-Thr/Tyr_kinase_cat_dom"/>
</dbReference>
<keyword evidence="6" id="KW-0812">Transmembrane</keyword>
<name>A0AAV0RQS7_9ROSI</name>
<dbReference type="GO" id="GO:0005524">
    <property type="term" value="F:ATP binding"/>
    <property type="evidence" value="ECO:0007669"/>
    <property type="project" value="UniProtKB-KW"/>
</dbReference>
<dbReference type="FunFam" id="1.10.510.10:FF:000240">
    <property type="entry name" value="Lectin-domain containing receptor kinase A4.3"/>
    <property type="match status" value="1"/>
</dbReference>
<evidence type="ECO:0000256" key="2">
    <source>
        <dbReference type="ARBA" id="ARBA00008536"/>
    </source>
</evidence>
<reference evidence="15" key="1">
    <citation type="submission" date="2022-08" db="EMBL/GenBank/DDBJ databases">
        <authorList>
            <person name="Gutierrez-Valencia J."/>
        </authorList>
    </citation>
    <scope>NUCLEOTIDE SEQUENCE</scope>
</reference>
<comment type="similarity">
    <text evidence="2">In the N-terminal section; belongs to the leguminous lectin family.</text>
</comment>
<dbReference type="PROSITE" id="PS50011">
    <property type="entry name" value="PROTEIN_KINASE_DOM"/>
    <property type="match status" value="1"/>
</dbReference>
<keyword evidence="4" id="KW-1003">Cell membrane</keyword>
<comment type="similarity">
    <text evidence="3">In the C-terminal section; belongs to the protein kinase superfamily. Ser/Thr protein kinase family.</text>
</comment>
<evidence type="ECO:0000259" key="14">
    <source>
        <dbReference type="PROSITE" id="PS50011"/>
    </source>
</evidence>
<dbReference type="InterPro" id="IPR011009">
    <property type="entry name" value="Kinase-like_dom_sf"/>
</dbReference>
<protein>
    <recommendedName>
        <fullName evidence="14">Protein kinase domain-containing protein</fullName>
    </recommendedName>
</protein>
<dbReference type="Gene3D" id="1.10.510.10">
    <property type="entry name" value="Transferase(Phosphotransferase) domain 1"/>
    <property type="match status" value="1"/>
</dbReference>
<keyword evidence="9" id="KW-0067">ATP-binding</keyword>
<dbReference type="FunFam" id="3.30.200.20:FF:000162">
    <property type="entry name" value="Adenine nucleotide alpha hydrolase-like domain kinase"/>
    <property type="match status" value="1"/>
</dbReference>
<dbReference type="PROSITE" id="PS00109">
    <property type="entry name" value="PROTEIN_KINASE_TYR"/>
    <property type="match status" value="1"/>
</dbReference>
<dbReference type="GO" id="GO:0002229">
    <property type="term" value="P:defense response to oomycetes"/>
    <property type="evidence" value="ECO:0007669"/>
    <property type="project" value="UniProtKB-ARBA"/>
</dbReference>
<dbReference type="AlphaFoldDB" id="A0AAV0RQS7"/>
<evidence type="ECO:0000256" key="5">
    <source>
        <dbReference type="ARBA" id="ARBA00022527"/>
    </source>
</evidence>
<keyword evidence="7" id="KW-0732">Signal</keyword>
<comment type="subcellular location">
    <subcellularLocation>
        <location evidence="1">Cell membrane</location>
        <topology evidence="1">Single-pass type I membrane protein</topology>
    </subcellularLocation>
</comment>
<dbReference type="PANTHER" id="PTHR47989:SF37">
    <property type="entry name" value="INACTIVE PROTEIN KINASE SELMODRAFT_444075"/>
    <property type="match status" value="1"/>
</dbReference>
<evidence type="ECO:0000256" key="7">
    <source>
        <dbReference type="ARBA" id="ARBA00022729"/>
    </source>
</evidence>
<evidence type="ECO:0000256" key="1">
    <source>
        <dbReference type="ARBA" id="ARBA00004251"/>
    </source>
</evidence>
<gene>
    <name evidence="15" type="ORF">LITE_LOCUS49303</name>
</gene>
<evidence type="ECO:0000256" key="4">
    <source>
        <dbReference type="ARBA" id="ARBA00022475"/>
    </source>
</evidence>
<keyword evidence="11" id="KW-0472">Membrane</keyword>
<accession>A0AAV0RQS7</accession>
<proteinExistence type="inferred from homology"/>
<dbReference type="SUPFAM" id="SSF56112">
    <property type="entry name" value="Protein kinase-like (PK-like)"/>
    <property type="match status" value="1"/>
</dbReference>
<dbReference type="GO" id="GO:0004674">
    <property type="term" value="F:protein serine/threonine kinase activity"/>
    <property type="evidence" value="ECO:0007669"/>
    <property type="project" value="UniProtKB-KW"/>
</dbReference>
<dbReference type="Pfam" id="PF07714">
    <property type="entry name" value="PK_Tyr_Ser-Thr"/>
    <property type="match status" value="1"/>
</dbReference>
<dbReference type="EMBL" id="CAMGYJ010000011">
    <property type="protein sequence ID" value="CAI0559606.1"/>
    <property type="molecule type" value="Genomic_DNA"/>
</dbReference>
<keyword evidence="5" id="KW-0418">Kinase</keyword>
<dbReference type="InterPro" id="IPR008266">
    <property type="entry name" value="Tyr_kinase_AS"/>
</dbReference>
<keyword evidence="5" id="KW-0723">Serine/threonine-protein kinase</keyword>
<keyword evidence="10" id="KW-1133">Transmembrane helix</keyword>
<dbReference type="Proteomes" id="UP001154282">
    <property type="component" value="Unassembled WGS sequence"/>
</dbReference>
<evidence type="ECO:0000256" key="12">
    <source>
        <dbReference type="ARBA" id="ARBA00023170"/>
    </source>
</evidence>
<evidence type="ECO:0000256" key="3">
    <source>
        <dbReference type="ARBA" id="ARBA00010217"/>
    </source>
</evidence>
<evidence type="ECO:0000256" key="10">
    <source>
        <dbReference type="ARBA" id="ARBA00022989"/>
    </source>
</evidence>
<evidence type="ECO:0000256" key="9">
    <source>
        <dbReference type="ARBA" id="ARBA00022840"/>
    </source>
</evidence>
<keyword evidence="8" id="KW-0547">Nucleotide-binding</keyword>
<sequence>MKTGGEVIIVAVDAGKEITDYAIDWALRNVSRALDSLVLLALLPSHGSEATASPASIRGQQSLHGLVKKWVMKKWYREENPGMQDSLMQAVQQEEARRINKVCLDMIRHLCRVHKKQLQIQVKVIADAQFGSVASSARELEATWVVLDRRLKKEGDCCMRQLKCNIVVMEHSVPKVMRTAVNPNRTRRRHSMCGDQIDPAACNNMIMGLPCGGCNLTASTSTATTLTSFGRDSDAFTSVGSLESPEETFAGKKKPSESHGALLHLNSELVQKEVEVQVALSKSPQKDKPQELCSSDVLSSKLRASNGKIKSHSGLLNPQKVLEKVESIDGARRVKAPMRRSFDGPVIVRYPESLKPIKQGITRRNSLTNSIRGEEMQQHPEVRVDGPSNIEERTSSIRRAISITIKPPPIPPPLCSTCKHKAPIFGKAPKKFTYEDIRAATDGFSRDNIVAQGDHGSVYTGKLPDGQAVAVKQYKALTAQSASEFCSEVEVLSCAQHRNLVMLLGYCIETEWLLVYELACNGSLDHHLYGKEEVEDEDVMAWEHRMKVAIGAARGLRYLHEDCRVGCIVHRDFRPQNILLTHDYEPMVGDFGLARWQSDGQKAEETRVIGAIGYLAPEYTQAGLITEKADVYAFGMVLLELLCGVKAPEFSRNMGQQFLLELVTRLILEGQIFELLKALCLHHQLSSLSQGRWLLDREVVSEILDPRLNDSYVEKEVRSMIYASSLCLSPNPEKRPRMSKVLKILEGDIPSHPEPVNVIVQPPTVYPNQFVNMIYGSETPVFSRALNQASSFKKAPHWRRHSTIAGNENQGRLGTPSAGRAEDFRQAEMDFSGEYRAHLEGSLAKFFEGLNRHGKTASDEPAVV</sequence>
<dbReference type="GO" id="GO:0005886">
    <property type="term" value="C:plasma membrane"/>
    <property type="evidence" value="ECO:0007669"/>
    <property type="project" value="UniProtKB-SubCell"/>
</dbReference>
<organism evidence="15 16">
    <name type="scientific">Linum tenue</name>
    <dbReference type="NCBI Taxonomy" id="586396"/>
    <lineage>
        <taxon>Eukaryota</taxon>
        <taxon>Viridiplantae</taxon>
        <taxon>Streptophyta</taxon>
        <taxon>Embryophyta</taxon>
        <taxon>Tracheophyta</taxon>
        <taxon>Spermatophyta</taxon>
        <taxon>Magnoliopsida</taxon>
        <taxon>eudicotyledons</taxon>
        <taxon>Gunneridae</taxon>
        <taxon>Pentapetalae</taxon>
        <taxon>rosids</taxon>
        <taxon>fabids</taxon>
        <taxon>Malpighiales</taxon>
        <taxon>Linaceae</taxon>
        <taxon>Linum</taxon>
    </lineage>
</organism>
<dbReference type="PANTHER" id="PTHR47989">
    <property type="entry name" value="OS01G0750732 PROTEIN"/>
    <property type="match status" value="1"/>
</dbReference>
<keyword evidence="5" id="KW-0808">Transferase</keyword>
<evidence type="ECO:0000256" key="11">
    <source>
        <dbReference type="ARBA" id="ARBA00023136"/>
    </source>
</evidence>
<evidence type="ECO:0000256" key="13">
    <source>
        <dbReference type="ARBA" id="ARBA00023180"/>
    </source>
</evidence>
<dbReference type="InterPro" id="IPR000719">
    <property type="entry name" value="Prot_kinase_dom"/>
</dbReference>
<keyword evidence="12" id="KW-0675">Receptor</keyword>
<feature type="domain" description="Protein kinase" evidence="14">
    <location>
        <begin position="444"/>
        <end position="755"/>
    </location>
</feature>
<dbReference type="Gene3D" id="3.30.200.20">
    <property type="entry name" value="Phosphorylase Kinase, domain 1"/>
    <property type="match status" value="1"/>
</dbReference>
<evidence type="ECO:0000313" key="16">
    <source>
        <dbReference type="Proteomes" id="UP001154282"/>
    </source>
</evidence>
<keyword evidence="16" id="KW-1185">Reference proteome</keyword>
<evidence type="ECO:0000313" key="15">
    <source>
        <dbReference type="EMBL" id="CAI0559606.1"/>
    </source>
</evidence>
<comment type="caution">
    <text evidence="15">The sequence shown here is derived from an EMBL/GenBank/DDBJ whole genome shotgun (WGS) entry which is preliminary data.</text>
</comment>